<dbReference type="PANTHER" id="PTHR45794">
    <property type="entry name" value="LEUCYL-TRNA SYNTHETASE"/>
    <property type="match status" value="1"/>
</dbReference>
<feature type="non-terminal residue" evidence="3">
    <location>
        <position position="71"/>
    </location>
</feature>
<comment type="catalytic activity">
    <reaction evidence="2">
        <text>tRNA(Leu) + L-leucine + ATP = L-leucyl-tRNA(Leu) + AMP + diphosphate</text>
        <dbReference type="Rhea" id="RHEA:11688"/>
        <dbReference type="Rhea" id="RHEA-COMP:9613"/>
        <dbReference type="Rhea" id="RHEA-COMP:9622"/>
        <dbReference type="ChEBI" id="CHEBI:30616"/>
        <dbReference type="ChEBI" id="CHEBI:33019"/>
        <dbReference type="ChEBI" id="CHEBI:57427"/>
        <dbReference type="ChEBI" id="CHEBI:78442"/>
        <dbReference type="ChEBI" id="CHEBI:78494"/>
        <dbReference type="ChEBI" id="CHEBI:456215"/>
        <dbReference type="EC" id="6.1.1.4"/>
    </reaction>
</comment>
<evidence type="ECO:0000256" key="1">
    <source>
        <dbReference type="ARBA" id="ARBA00005594"/>
    </source>
</evidence>
<evidence type="ECO:0000313" key="3">
    <source>
        <dbReference type="EMBL" id="CRK10111.1"/>
    </source>
</evidence>
<dbReference type="GO" id="GO:0004823">
    <property type="term" value="F:leucine-tRNA ligase activity"/>
    <property type="evidence" value="ECO:0007669"/>
    <property type="project" value="UniProtKB-EC"/>
</dbReference>
<reference evidence="4" key="1">
    <citation type="submission" date="2015-05" db="EMBL/GenBank/DDBJ databases">
        <authorList>
            <person name="Fogelqvist Johan"/>
        </authorList>
    </citation>
    <scope>NUCLEOTIDE SEQUENCE [LARGE SCALE GENOMIC DNA]</scope>
</reference>
<evidence type="ECO:0000256" key="2">
    <source>
        <dbReference type="ARBA" id="ARBA00047469"/>
    </source>
</evidence>
<dbReference type="AlphaFoldDB" id="A0A0G4KM10"/>
<dbReference type="PANTHER" id="PTHR45794:SF1">
    <property type="entry name" value="LEUCINE--TRNA LIGASE, CYTOPLASMIC"/>
    <property type="match status" value="1"/>
</dbReference>
<dbReference type="SUPFAM" id="SSF52374">
    <property type="entry name" value="Nucleotidylyl transferase"/>
    <property type="match status" value="1"/>
</dbReference>
<dbReference type="EMBL" id="CVQI01001568">
    <property type="protein sequence ID" value="CRK10111.1"/>
    <property type="molecule type" value="Genomic_DNA"/>
</dbReference>
<sequence>MSGKRALFPMGWHATGMPIPAVADKLKYEIEKFGRGFEGYKEEEEEAEEPAPVTTVKRDDVTKFTTKKSKA</sequence>
<gene>
    <name evidence="3" type="ORF">BN1723_020963</name>
</gene>
<dbReference type="GO" id="GO:0006429">
    <property type="term" value="P:leucyl-tRNA aminoacylation"/>
    <property type="evidence" value="ECO:0007669"/>
    <property type="project" value="InterPro"/>
</dbReference>
<organism evidence="3 4">
    <name type="scientific">Verticillium longisporum</name>
    <name type="common">Verticillium dahliae var. longisporum</name>
    <dbReference type="NCBI Taxonomy" id="100787"/>
    <lineage>
        <taxon>Eukaryota</taxon>
        <taxon>Fungi</taxon>
        <taxon>Dikarya</taxon>
        <taxon>Ascomycota</taxon>
        <taxon>Pezizomycotina</taxon>
        <taxon>Sordariomycetes</taxon>
        <taxon>Hypocreomycetidae</taxon>
        <taxon>Glomerellales</taxon>
        <taxon>Plectosphaerellaceae</taxon>
        <taxon>Verticillium</taxon>
    </lineage>
</organism>
<dbReference type="Proteomes" id="UP000045706">
    <property type="component" value="Unassembled WGS sequence"/>
</dbReference>
<comment type="similarity">
    <text evidence="1">Belongs to the class-I aminoacyl-tRNA synthetase family.</text>
</comment>
<dbReference type="InterPro" id="IPR014729">
    <property type="entry name" value="Rossmann-like_a/b/a_fold"/>
</dbReference>
<dbReference type="InterPro" id="IPR004493">
    <property type="entry name" value="Leu-tRNA-synth_Ia_arc/euk"/>
</dbReference>
<accession>A0A0G4KM10</accession>
<proteinExistence type="inferred from homology"/>
<dbReference type="Gene3D" id="3.40.50.620">
    <property type="entry name" value="HUPs"/>
    <property type="match status" value="1"/>
</dbReference>
<name>A0A0G4KM10_VERLO</name>
<dbReference type="GO" id="GO:0005524">
    <property type="term" value="F:ATP binding"/>
    <property type="evidence" value="ECO:0007669"/>
    <property type="project" value="InterPro"/>
</dbReference>
<evidence type="ECO:0000313" key="4">
    <source>
        <dbReference type="Proteomes" id="UP000045706"/>
    </source>
</evidence>
<protein>
    <submittedName>
        <fullName evidence="3">Uncharacterized protein</fullName>
    </submittedName>
</protein>